<dbReference type="Proteomes" id="UP000291084">
    <property type="component" value="Chromosome 4"/>
</dbReference>
<evidence type="ECO:0000313" key="2">
    <source>
        <dbReference type="EMBL" id="BAT84247.1"/>
    </source>
</evidence>
<dbReference type="InterPro" id="IPR018816">
    <property type="entry name" value="Cactin_central"/>
</dbReference>
<accession>A0A0S3RUG7</accession>
<evidence type="ECO:0000313" key="3">
    <source>
        <dbReference type="Proteomes" id="UP000291084"/>
    </source>
</evidence>
<keyword evidence="3" id="KW-1185">Reference proteome</keyword>
<name>A0A0S3RUG7_PHAAN</name>
<dbReference type="Pfam" id="PF10312">
    <property type="entry name" value="Cactin_mid"/>
    <property type="match status" value="1"/>
</dbReference>
<feature type="domain" description="Splicing factor cactin central" evidence="1">
    <location>
        <begin position="4"/>
        <end position="54"/>
    </location>
</feature>
<evidence type="ECO:0000259" key="1">
    <source>
        <dbReference type="Pfam" id="PF10312"/>
    </source>
</evidence>
<dbReference type="AlphaFoldDB" id="A0A0S3RUG7"/>
<reference evidence="2 3" key="1">
    <citation type="journal article" date="2015" name="Sci. Rep.">
        <title>The power of single molecule real-time sequencing technology in the de novo assembly of a eukaryotic genome.</title>
        <authorList>
            <person name="Sakai H."/>
            <person name="Naito K."/>
            <person name="Ogiso-Tanaka E."/>
            <person name="Takahashi Y."/>
            <person name="Iseki K."/>
            <person name="Muto C."/>
            <person name="Satou K."/>
            <person name="Teruya K."/>
            <person name="Shiroma A."/>
            <person name="Shimoji M."/>
            <person name="Hirano T."/>
            <person name="Itoh T."/>
            <person name="Kaga A."/>
            <person name="Tomooka N."/>
        </authorList>
    </citation>
    <scope>NUCLEOTIDE SEQUENCE [LARGE SCALE GENOMIC DNA]</scope>
    <source>
        <strain evidence="3">cv. Shumari</strain>
    </source>
</reference>
<sequence length="95" mass="11118">MTGKKEEFHFDKSKVRSDVRLCEGRARPIDILTKHINGSADLDIEINEPYMVFKVNIYIYSSSYLPFPLTDEDYNVMAFENSLNLFLSMIKDFQL</sequence>
<protein>
    <recommendedName>
        <fullName evidence="1">Splicing factor cactin central domain-containing protein</fullName>
    </recommendedName>
</protein>
<organism evidence="2 3">
    <name type="scientific">Vigna angularis var. angularis</name>
    <dbReference type="NCBI Taxonomy" id="157739"/>
    <lineage>
        <taxon>Eukaryota</taxon>
        <taxon>Viridiplantae</taxon>
        <taxon>Streptophyta</taxon>
        <taxon>Embryophyta</taxon>
        <taxon>Tracheophyta</taxon>
        <taxon>Spermatophyta</taxon>
        <taxon>Magnoliopsida</taxon>
        <taxon>eudicotyledons</taxon>
        <taxon>Gunneridae</taxon>
        <taxon>Pentapetalae</taxon>
        <taxon>rosids</taxon>
        <taxon>fabids</taxon>
        <taxon>Fabales</taxon>
        <taxon>Fabaceae</taxon>
        <taxon>Papilionoideae</taxon>
        <taxon>50 kb inversion clade</taxon>
        <taxon>NPAAA clade</taxon>
        <taxon>indigoferoid/millettioid clade</taxon>
        <taxon>Phaseoleae</taxon>
        <taxon>Vigna</taxon>
    </lineage>
</organism>
<gene>
    <name evidence="2" type="primary">Vigan.04G156200</name>
    <name evidence="2" type="ORF">VIGAN_04156200</name>
</gene>
<dbReference type="EMBL" id="AP015037">
    <property type="protein sequence ID" value="BAT84247.1"/>
    <property type="molecule type" value="Genomic_DNA"/>
</dbReference>
<proteinExistence type="predicted"/>